<keyword evidence="2" id="KW-0285">Flavoprotein</keyword>
<name>A0A9P4L6B3_9PLEO</name>
<dbReference type="Pfam" id="PF01565">
    <property type="entry name" value="FAD_binding_4"/>
    <property type="match status" value="1"/>
</dbReference>
<dbReference type="Gene3D" id="3.30.465.10">
    <property type="match status" value="1"/>
</dbReference>
<evidence type="ECO:0000256" key="4">
    <source>
        <dbReference type="ARBA" id="ARBA00023002"/>
    </source>
</evidence>
<organism evidence="6 7">
    <name type="scientific">Cucurbitaria berberidis CBS 394.84</name>
    <dbReference type="NCBI Taxonomy" id="1168544"/>
    <lineage>
        <taxon>Eukaryota</taxon>
        <taxon>Fungi</taxon>
        <taxon>Dikarya</taxon>
        <taxon>Ascomycota</taxon>
        <taxon>Pezizomycotina</taxon>
        <taxon>Dothideomycetes</taxon>
        <taxon>Pleosporomycetidae</taxon>
        <taxon>Pleosporales</taxon>
        <taxon>Pleosporineae</taxon>
        <taxon>Cucurbitariaceae</taxon>
        <taxon>Cucurbitaria</taxon>
    </lineage>
</organism>
<evidence type="ECO:0000256" key="1">
    <source>
        <dbReference type="ARBA" id="ARBA00005466"/>
    </source>
</evidence>
<protein>
    <submittedName>
        <fullName evidence="6">Bifunctional solanapyrone synthase</fullName>
    </submittedName>
</protein>
<evidence type="ECO:0000313" key="7">
    <source>
        <dbReference type="Proteomes" id="UP000800039"/>
    </source>
</evidence>
<dbReference type="OrthoDB" id="2151789at2759"/>
<dbReference type="SUPFAM" id="SSF56176">
    <property type="entry name" value="FAD-binding/transporter-associated domain-like"/>
    <property type="match status" value="1"/>
</dbReference>
<dbReference type="Proteomes" id="UP000800039">
    <property type="component" value="Unassembled WGS sequence"/>
</dbReference>
<evidence type="ECO:0000313" key="6">
    <source>
        <dbReference type="EMBL" id="KAF1843187.1"/>
    </source>
</evidence>
<evidence type="ECO:0000259" key="5">
    <source>
        <dbReference type="PROSITE" id="PS51387"/>
    </source>
</evidence>
<dbReference type="RefSeq" id="XP_040785750.1">
    <property type="nucleotide sequence ID" value="XM_040929160.1"/>
</dbReference>
<keyword evidence="7" id="KW-1185">Reference proteome</keyword>
<evidence type="ECO:0000256" key="2">
    <source>
        <dbReference type="ARBA" id="ARBA00022630"/>
    </source>
</evidence>
<dbReference type="PROSITE" id="PS51387">
    <property type="entry name" value="FAD_PCMH"/>
    <property type="match status" value="1"/>
</dbReference>
<proteinExistence type="inferred from homology"/>
<comment type="similarity">
    <text evidence="1">Belongs to the oxygen-dependent FAD-linked oxidoreductase family.</text>
</comment>
<dbReference type="InterPro" id="IPR016169">
    <property type="entry name" value="FAD-bd_PCMH_sub2"/>
</dbReference>
<dbReference type="GeneID" id="63846412"/>
<keyword evidence="3" id="KW-0274">FAD</keyword>
<sequence>MHLGPRQVQQSPTAACALLRERTGNATFFSTDGVVYDNKRKAHWSQTAWKSPACIVSPKCTDEVIDAMKILRSTNTTFAIRSGGHSPLSGWADVNNGVLIAMRDLSDKVYDEATQTVRVGFGSTWDEVYKLLEGYGRSAVGGRAATVGMGFILGGGLSHLSNAYGFGSDNVVSFEVVLANATLLTVSGTSNPDLFYALKSGANNYGIITHITMKTFPLGKVWGGTIVYTGDFRDELMQAFATYQQNGQRDTKSAVLSYLAINNATAYVSLIYLDPVERPAAFEPFYNITGATIVADTTAIHDSFSSVIAADIDRVVPRWTFGATTFYLDNDTYLDAAKIAQEATKQLSNINGATLVLMPQPISRSMMQASHASGETPFAVTDREQMWFCINFGWNFASDDEAVGKILMHTLHTIDVLTKQRGLYDPFIFSNDAYRTQDPLRSYGMNTLRRMRGVANKYDPERIFQTRVPGGFKVDRT</sequence>
<dbReference type="PANTHER" id="PTHR42973:SF54">
    <property type="entry name" value="FAD-BINDING PCMH-TYPE DOMAIN-CONTAINING PROTEIN"/>
    <property type="match status" value="1"/>
</dbReference>
<evidence type="ECO:0000256" key="3">
    <source>
        <dbReference type="ARBA" id="ARBA00022827"/>
    </source>
</evidence>
<reference evidence="6" key="1">
    <citation type="submission" date="2020-01" db="EMBL/GenBank/DDBJ databases">
        <authorList>
            <consortium name="DOE Joint Genome Institute"/>
            <person name="Haridas S."/>
            <person name="Albert R."/>
            <person name="Binder M."/>
            <person name="Bloem J."/>
            <person name="Labutti K."/>
            <person name="Salamov A."/>
            <person name="Andreopoulos B."/>
            <person name="Baker S.E."/>
            <person name="Barry K."/>
            <person name="Bills G."/>
            <person name="Bluhm B.H."/>
            <person name="Cannon C."/>
            <person name="Castanera R."/>
            <person name="Culley D.E."/>
            <person name="Daum C."/>
            <person name="Ezra D."/>
            <person name="Gonzalez J.B."/>
            <person name="Henrissat B."/>
            <person name="Kuo A."/>
            <person name="Liang C."/>
            <person name="Lipzen A."/>
            <person name="Lutzoni F."/>
            <person name="Magnuson J."/>
            <person name="Mondo S."/>
            <person name="Nolan M."/>
            <person name="Ohm R."/>
            <person name="Pangilinan J."/>
            <person name="Park H.-J."/>
            <person name="Ramirez L."/>
            <person name="Alfaro M."/>
            <person name="Sun H."/>
            <person name="Tritt A."/>
            <person name="Yoshinaga Y."/>
            <person name="Zwiers L.-H."/>
            <person name="Turgeon B.G."/>
            <person name="Goodwin S.B."/>
            <person name="Spatafora J.W."/>
            <person name="Crous P.W."/>
            <person name="Grigoriev I.V."/>
        </authorList>
    </citation>
    <scope>NUCLEOTIDE SEQUENCE</scope>
    <source>
        <strain evidence="6">CBS 394.84</strain>
    </source>
</reference>
<dbReference type="InterPro" id="IPR050416">
    <property type="entry name" value="FAD-linked_Oxidoreductase"/>
</dbReference>
<dbReference type="GO" id="GO:0016491">
    <property type="term" value="F:oxidoreductase activity"/>
    <property type="evidence" value="ECO:0007669"/>
    <property type="project" value="UniProtKB-KW"/>
</dbReference>
<dbReference type="InterPro" id="IPR036318">
    <property type="entry name" value="FAD-bd_PCMH-like_sf"/>
</dbReference>
<gene>
    <name evidence="6" type="ORF">K460DRAFT_289952</name>
</gene>
<dbReference type="InterPro" id="IPR016166">
    <property type="entry name" value="FAD-bd_PCMH"/>
</dbReference>
<dbReference type="PANTHER" id="PTHR42973">
    <property type="entry name" value="BINDING OXIDOREDUCTASE, PUTATIVE (AFU_ORTHOLOGUE AFUA_1G17690)-RELATED"/>
    <property type="match status" value="1"/>
</dbReference>
<dbReference type="GO" id="GO:0071949">
    <property type="term" value="F:FAD binding"/>
    <property type="evidence" value="ECO:0007669"/>
    <property type="project" value="InterPro"/>
</dbReference>
<keyword evidence="4" id="KW-0560">Oxidoreductase</keyword>
<feature type="domain" description="FAD-binding PCMH-type" evidence="5">
    <location>
        <begin position="48"/>
        <end position="218"/>
    </location>
</feature>
<dbReference type="EMBL" id="ML976617">
    <property type="protein sequence ID" value="KAF1843187.1"/>
    <property type="molecule type" value="Genomic_DNA"/>
</dbReference>
<accession>A0A9P4L6B3</accession>
<comment type="caution">
    <text evidence="6">The sequence shown here is derived from an EMBL/GenBank/DDBJ whole genome shotgun (WGS) entry which is preliminary data.</text>
</comment>
<dbReference type="InterPro" id="IPR006094">
    <property type="entry name" value="Oxid_FAD_bind_N"/>
</dbReference>
<dbReference type="AlphaFoldDB" id="A0A9P4L6B3"/>